<organism evidence="3 4">
    <name type="scientific">Diploscapter pachys</name>
    <dbReference type="NCBI Taxonomy" id="2018661"/>
    <lineage>
        <taxon>Eukaryota</taxon>
        <taxon>Metazoa</taxon>
        <taxon>Ecdysozoa</taxon>
        <taxon>Nematoda</taxon>
        <taxon>Chromadorea</taxon>
        <taxon>Rhabditida</taxon>
        <taxon>Rhabditina</taxon>
        <taxon>Rhabditomorpha</taxon>
        <taxon>Rhabditoidea</taxon>
        <taxon>Rhabditidae</taxon>
        <taxon>Diploscapter</taxon>
    </lineage>
</organism>
<dbReference type="InterPro" id="IPR038113">
    <property type="entry name" value="MITD1_C_sf"/>
</dbReference>
<dbReference type="PANTHER" id="PTHR21222:SF1">
    <property type="entry name" value="MIT DOMAIN-CONTAINING PROTEIN 1"/>
    <property type="match status" value="1"/>
</dbReference>
<dbReference type="Pfam" id="PF04212">
    <property type="entry name" value="MIT"/>
    <property type="match status" value="1"/>
</dbReference>
<proteinExistence type="predicted"/>
<dbReference type="EMBL" id="LIAE01009215">
    <property type="protein sequence ID" value="PAV70722.1"/>
    <property type="molecule type" value="Genomic_DNA"/>
</dbReference>
<evidence type="ECO:0000313" key="4">
    <source>
        <dbReference type="Proteomes" id="UP000218231"/>
    </source>
</evidence>
<accession>A0A2A2K9Y4</accession>
<dbReference type="AlphaFoldDB" id="A0A2A2K9Y4"/>
<dbReference type="InterPro" id="IPR032341">
    <property type="entry name" value="MITD1_C"/>
</dbReference>
<dbReference type="Proteomes" id="UP000218231">
    <property type="component" value="Unassembled WGS sequence"/>
</dbReference>
<feature type="domain" description="MIT" evidence="2">
    <location>
        <begin position="5"/>
        <end position="81"/>
    </location>
</feature>
<evidence type="ECO:0000259" key="2">
    <source>
        <dbReference type="SMART" id="SM00745"/>
    </source>
</evidence>
<dbReference type="OrthoDB" id="6591885at2759"/>
<name>A0A2A2K9Y4_9BILA</name>
<sequence length="238" mass="27308">MSRNVDEIVEQAKPDLIEAVQLDQTGNKNDALQKYMQGISTLMSALNLLDNNDSQRDKLRQQINRYMSRAEELKNDTKIKVNSLEQRKIAANSTGHGYDRVFAKCIDDELESVIVKDAYIIAHHQMLNFVRFCELLVTKAKRLKRIELTTGKDGEKNKEGFAELSKSLEAREISLKIEYSDSIHDREIRFNNGWIVKIGRGLDYFKNPGKYSVGSCDMNLRQCHETTIDIFKTSRSGK</sequence>
<dbReference type="PANTHER" id="PTHR21222">
    <property type="entry name" value="MIT DOMAIN-CONTAINING PROTEIN 1"/>
    <property type="match status" value="1"/>
</dbReference>
<feature type="coiled-coil region" evidence="1">
    <location>
        <begin position="49"/>
        <end position="87"/>
    </location>
</feature>
<dbReference type="InterPro" id="IPR036181">
    <property type="entry name" value="MIT_dom_sf"/>
</dbReference>
<reference evidence="3 4" key="1">
    <citation type="journal article" date="2017" name="Curr. Biol.">
        <title>Genome architecture and evolution of a unichromosomal asexual nematode.</title>
        <authorList>
            <person name="Fradin H."/>
            <person name="Zegar C."/>
            <person name="Gutwein M."/>
            <person name="Lucas J."/>
            <person name="Kovtun M."/>
            <person name="Corcoran D."/>
            <person name="Baugh L.R."/>
            <person name="Kiontke K."/>
            <person name="Gunsalus K."/>
            <person name="Fitch D.H."/>
            <person name="Piano F."/>
        </authorList>
    </citation>
    <scope>NUCLEOTIDE SEQUENCE [LARGE SCALE GENOMIC DNA]</scope>
    <source>
        <strain evidence="3">PF1309</strain>
    </source>
</reference>
<dbReference type="Pfam" id="PF16565">
    <property type="entry name" value="MIT_C"/>
    <property type="match status" value="1"/>
</dbReference>
<protein>
    <recommendedName>
        <fullName evidence="2">MIT domain-containing protein</fullName>
    </recommendedName>
</protein>
<dbReference type="SMART" id="SM00745">
    <property type="entry name" value="MIT"/>
    <property type="match status" value="1"/>
</dbReference>
<evidence type="ECO:0000256" key="1">
    <source>
        <dbReference type="SAM" id="Coils"/>
    </source>
</evidence>
<comment type="caution">
    <text evidence="3">The sequence shown here is derived from an EMBL/GenBank/DDBJ whole genome shotgun (WGS) entry which is preliminary data.</text>
</comment>
<keyword evidence="4" id="KW-1185">Reference proteome</keyword>
<dbReference type="InterPro" id="IPR007330">
    <property type="entry name" value="MIT_dom"/>
</dbReference>
<dbReference type="Gene3D" id="1.20.58.80">
    <property type="entry name" value="Phosphotransferase system, lactose/cellobiose-type IIA subunit"/>
    <property type="match status" value="1"/>
</dbReference>
<gene>
    <name evidence="3" type="ORF">WR25_05359</name>
</gene>
<dbReference type="SUPFAM" id="SSF116846">
    <property type="entry name" value="MIT domain"/>
    <property type="match status" value="1"/>
</dbReference>
<dbReference type="STRING" id="2018661.A0A2A2K9Y4"/>
<keyword evidence="1" id="KW-0175">Coiled coil</keyword>
<dbReference type="InterPro" id="IPR052817">
    <property type="entry name" value="MIT_domain_contain_protein1"/>
</dbReference>
<dbReference type="Gene3D" id="3.30.870.30">
    <property type="entry name" value="MITD, C-terminal phospholipase D-like domain"/>
    <property type="match status" value="1"/>
</dbReference>
<evidence type="ECO:0000313" key="3">
    <source>
        <dbReference type="EMBL" id="PAV70722.1"/>
    </source>
</evidence>